<evidence type="ECO:0000313" key="1">
    <source>
        <dbReference type="Proteomes" id="UP000095286"/>
    </source>
</evidence>
<accession>A0AC35TL79</accession>
<dbReference type="Proteomes" id="UP000095286">
    <property type="component" value="Unplaced"/>
</dbReference>
<protein>
    <submittedName>
        <fullName evidence="2">Excisionase</fullName>
    </submittedName>
</protein>
<dbReference type="WBParaSite" id="RSKR_0000189000.1">
    <property type="protein sequence ID" value="RSKR_0000189000.1"/>
    <property type="gene ID" value="RSKR_0000189000"/>
</dbReference>
<proteinExistence type="predicted"/>
<name>A0AC35TL79_9BILA</name>
<organism evidence="1 2">
    <name type="scientific">Rhabditophanes sp. KR3021</name>
    <dbReference type="NCBI Taxonomy" id="114890"/>
    <lineage>
        <taxon>Eukaryota</taxon>
        <taxon>Metazoa</taxon>
        <taxon>Ecdysozoa</taxon>
        <taxon>Nematoda</taxon>
        <taxon>Chromadorea</taxon>
        <taxon>Rhabditida</taxon>
        <taxon>Tylenchina</taxon>
        <taxon>Panagrolaimomorpha</taxon>
        <taxon>Strongyloidoidea</taxon>
        <taxon>Alloionematidae</taxon>
        <taxon>Rhabditophanes</taxon>
    </lineage>
</organism>
<reference evidence="2" key="1">
    <citation type="submission" date="2016-11" db="UniProtKB">
        <authorList>
            <consortium name="WormBaseParasite"/>
        </authorList>
    </citation>
    <scope>IDENTIFICATION</scope>
    <source>
        <strain evidence="2">KR3021</strain>
    </source>
</reference>
<sequence length="85" mass="10270">METVSLREAYQIRKWVRHDLAAPRPIRTKLDEDSDTRPAIYQTESGEFRVAPPVSSLKAYFRRAKKRLELEMKRRQFEFDHENFE</sequence>
<evidence type="ECO:0000313" key="2">
    <source>
        <dbReference type="WBParaSite" id="RSKR_0000189000.1"/>
    </source>
</evidence>